<organism evidence="1">
    <name type="scientific">uncultured Alphaproteobacteria bacterium</name>
    <dbReference type="NCBI Taxonomy" id="91750"/>
    <lineage>
        <taxon>Bacteria</taxon>
        <taxon>Pseudomonadati</taxon>
        <taxon>Pseudomonadota</taxon>
        <taxon>Alphaproteobacteria</taxon>
        <taxon>environmental samples</taxon>
    </lineage>
</organism>
<protein>
    <submittedName>
        <fullName evidence="1">Putative tail protein</fullName>
    </submittedName>
</protein>
<proteinExistence type="predicted"/>
<accession>A0A212KBN9</accession>
<name>A0A212KBN9_9PROT</name>
<gene>
    <name evidence="1" type="ORF">KL86APRO_12511</name>
</gene>
<dbReference type="AlphaFoldDB" id="A0A212KBN9"/>
<dbReference type="EMBL" id="FLUO01000001">
    <property type="protein sequence ID" value="SBW09082.1"/>
    <property type="molecule type" value="Genomic_DNA"/>
</dbReference>
<sequence length="329" mass="34257">MRPLWKLTADGADITAACAQRLLSLTVTDEAGITSDTIAIVLDNRDLAIAAPRKGAALECWMGYAASGLIHMGRFVVDELSASGPPHTLTIDGKAADMRQQMKEQKTRGWDDVSVADLVKTIAGEHNLVPVVAPSLADVTLPSLAQTNESDMALLTRVARTQDAVAKPVSGRLLFVPRGEAKSASGKAMPTVALGPGDFQSYNATQADRGKYGSVVAQWHNAETSQAESIKVGDGEGPTFTIRSKFPDADQAQRAAAAKLDALARGTGTFSGEVTPGQPSIGAEGKIVVSGLGDIASGTWVITRAVHKLDKSGGLKTSLEGETPKGEAA</sequence>
<evidence type="ECO:0000313" key="1">
    <source>
        <dbReference type="EMBL" id="SBW09082.1"/>
    </source>
</evidence>
<dbReference type="SUPFAM" id="SSF69279">
    <property type="entry name" value="Phage tail proteins"/>
    <property type="match status" value="1"/>
</dbReference>
<reference evidence="1" key="1">
    <citation type="submission" date="2016-04" db="EMBL/GenBank/DDBJ databases">
        <authorList>
            <person name="Evans L.H."/>
            <person name="Alamgir A."/>
            <person name="Owens N."/>
            <person name="Weber N.D."/>
            <person name="Virtaneva K."/>
            <person name="Barbian K."/>
            <person name="Babar A."/>
            <person name="Rosenke K."/>
        </authorList>
    </citation>
    <scope>NUCLEOTIDE SEQUENCE</scope>
    <source>
        <strain evidence="1">86</strain>
    </source>
</reference>
<dbReference type="Pfam" id="PF05954">
    <property type="entry name" value="Phage_GPD"/>
    <property type="match status" value="1"/>
</dbReference>